<accession>M2P5Q9</accession>
<dbReference type="Proteomes" id="UP000016930">
    <property type="component" value="Unassembled WGS sequence"/>
</dbReference>
<dbReference type="Gene3D" id="1.20.1280.50">
    <property type="match status" value="1"/>
</dbReference>
<evidence type="ECO:0000313" key="3">
    <source>
        <dbReference type="Proteomes" id="UP000016930"/>
    </source>
</evidence>
<feature type="compositionally biased region" description="Low complexity" evidence="1">
    <location>
        <begin position="68"/>
        <end position="78"/>
    </location>
</feature>
<dbReference type="HOGENOM" id="CLU_815243_0_0_1"/>
<dbReference type="AlphaFoldDB" id="M2P5Q9"/>
<protein>
    <submittedName>
        <fullName evidence="2">Uncharacterized protein</fullName>
    </submittedName>
</protein>
<feature type="compositionally biased region" description="Low complexity" evidence="1">
    <location>
        <begin position="159"/>
        <end position="174"/>
    </location>
</feature>
<keyword evidence="3" id="KW-1185">Reference proteome</keyword>
<feature type="region of interest" description="Disordered" evidence="1">
    <location>
        <begin position="126"/>
        <end position="203"/>
    </location>
</feature>
<dbReference type="STRING" id="914234.M2P5Q9"/>
<feature type="compositionally biased region" description="Basic and acidic residues" evidence="1">
    <location>
        <begin position="22"/>
        <end position="31"/>
    </location>
</feature>
<feature type="compositionally biased region" description="Polar residues" evidence="1">
    <location>
        <begin position="85"/>
        <end position="96"/>
    </location>
</feature>
<organism evidence="2 3">
    <name type="scientific">Ceriporiopsis subvermispora (strain B)</name>
    <name type="common">White-rot fungus</name>
    <name type="synonym">Gelatoporia subvermispora</name>
    <dbReference type="NCBI Taxonomy" id="914234"/>
    <lineage>
        <taxon>Eukaryota</taxon>
        <taxon>Fungi</taxon>
        <taxon>Dikarya</taxon>
        <taxon>Basidiomycota</taxon>
        <taxon>Agaricomycotina</taxon>
        <taxon>Agaricomycetes</taxon>
        <taxon>Polyporales</taxon>
        <taxon>Gelatoporiaceae</taxon>
        <taxon>Gelatoporia</taxon>
    </lineage>
</organism>
<evidence type="ECO:0000256" key="1">
    <source>
        <dbReference type="SAM" id="MobiDB-lite"/>
    </source>
</evidence>
<reference evidence="2 3" key="1">
    <citation type="journal article" date="2012" name="Proc. Natl. Acad. Sci. U.S.A.">
        <title>Comparative genomics of Ceriporiopsis subvermispora and Phanerochaete chrysosporium provide insight into selective ligninolysis.</title>
        <authorList>
            <person name="Fernandez-Fueyo E."/>
            <person name="Ruiz-Duenas F.J."/>
            <person name="Ferreira P."/>
            <person name="Floudas D."/>
            <person name="Hibbett D.S."/>
            <person name="Canessa P."/>
            <person name="Larrondo L.F."/>
            <person name="James T.Y."/>
            <person name="Seelenfreund D."/>
            <person name="Lobos S."/>
            <person name="Polanco R."/>
            <person name="Tello M."/>
            <person name="Honda Y."/>
            <person name="Watanabe T."/>
            <person name="Watanabe T."/>
            <person name="Ryu J.S."/>
            <person name="Kubicek C.P."/>
            <person name="Schmoll M."/>
            <person name="Gaskell J."/>
            <person name="Hammel K.E."/>
            <person name="St John F.J."/>
            <person name="Vanden Wymelenberg A."/>
            <person name="Sabat G."/>
            <person name="Splinter BonDurant S."/>
            <person name="Syed K."/>
            <person name="Yadav J.S."/>
            <person name="Doddapaneni H."/>
            <person name="Subramanian V."/>
            <person name="Lavin J.L."/>
            <person name="Oguiza J.A."/>
            <person name="Perez G."/>
            <person name="Pisabarro A.G."/>
            <person name="Ramirez L."/>
            <person name="Santoyo F."/>
            <person name="Master E."/>
            <person name="Coutinho P.M."/>
            <person name="Henrissat B."/>
            <person name="Lombard V."/>
            <person name="Magnuson J.K."/>
            <person name="Kuees U."/>
            <person name="Hori C."/>
            <person name="Igarashi K."/>
            <person name="Samejima M."/>
            <person name="Held B.W."/>
            <person name="Barry K.W."/>
            <person name="LaButti K.M."/>
            <person name="Lapidus A."/>
            <person name="Lindquist E.A."/>
            <person name="Lucas S.M."/>
            <person name="Riley R."/>
            <person name="Salamov A.A."/>
            <person name="Hoffmeister D."/>
            <person name="Schwenk D."/>
            <person name="Hadar Y."/>
            <person name="Yarden O."/>
            <person name="de Vries R.P."/>
            <person name="Wiebenga A."/>
            <person name="Stenlid J."/>
            <person name="Eastwood D."/>
            <person name="Grigoriev I.V."/>
            <person name="Berka R.M."/>
            <person name="Blanchette R.A."/>
            <person name="Kersten P."/>
            <person name="Martinez A.T."/>
            <person name="Vicuna R."/>
            <person name="Cullen D."/>
        </authorList>
    </citation>
    <scope>NUCLEOTIDE SEQUENCE [LARGE SCALE GENOMIC DNA]</scope>
    <source>
        <strain evidence="2 3">B</strain>
    </source>
</reference>
<proteinExistence type="predicted"/>
<feature type="non-terminal residue" evidence="2">
    <location>
        <position position="1"/>
    </location>
</feature>
<feature type="region of interest" description="Disordered" evidence="1">
    <location>
        <begin position="1"/>
        <end position="98"/>
    </location>
</feature>
<sequence length="341" mass="35664">MTLVGPSTATLRTIQDNLSQMHDGRQGDSHAHPSSQPDPPLPSTLPTLMHQPSTASIPPRASPDFNVSSATPSASPSTGHAALSAPTQPSTASISPSAFPDSIVSSSATRGSLFVPPQPYLCRAHTASTPSARSATRGSLSAPTQPYLCPGPALGGHTASIPSSASPDSDVSSATLYASPSPRPDARSATRGSPSAPTQAHPYRPAYPLPAAAMQTASVFSLPVELLSRIFQLGVLDAPAPDQAPPGPTFEVLASHVCAHWRAVAVHTSCLWTTIHFSAVPHLERARAYLARSTKQPIDIFVDSCAEADHLAGTTLFRDEFDRAFELVLPQIARGGRSRSR</sequence>
<evidence type="ECO:0000313" key="2">
    <source>
        <dbReference type="EMBL" id="EMD30574.1"/>
    </source>
</evidence>
<name>M2P5Q9_CERS8</name>
<feature type="compositionally biased region" description="Polar residues" evidence="1">
    <location>
        <begin position="1"/>
        <end position="20"/>
    </location>
</feature>
<gene>
    <name evidence="2" type="ORF">CERSUDRAFT_127782</name>
</gene>
<dbReference type="EMBL" id="KB445990">
    <property type="protein sequence ID" value="EMD30574.1"/>
    <property type="molecule type" value="Genomic_DNA"/>
</dbReference>
<feature type="compositionally biased region" description="Polar residues" evidence="1">
    <location>
        <begin position="126"/>
        <end position="144"/>
    </location>
</feature>
<dbReference type="OrthoDB" id="3352270at2759"/>